<comment type="caution">
    <text evidence="1">The sequence shown here is derived from an EMBL/GenBank/DDBJ whole genome shotgun (WGS) entry which is preliminary data.</text>
</comment>
<gene>
    <name evidence="1" type="ORF">PMAYCL1PPCAC_27528</name>
</gene>
<proteinExistence type="predicted"/>
<dbReference type="AlphaFoldDB" id="A0AAN5D5W4"/>
<evidence type="ECO:0000313" key="2">
    <source>
        <dbReference type="Proteomes" id="UP001328107"/>
    </source>
</evidence>
<organism evidence="1 2">
    <name type="scientific">Pristionchus mayeri</name>
    <dbReference type="NCBI Taxonomy" id="1317129"/>
    <lineage>
        <taxon>Eukaryota</taxon>
        <taxon>Metazoa</taxon>
        <taxon>Ecdysozoa</taxon>
        <taxon>Nematoda</taxon>
        <taxon>Chromadorea</taxon>
        <taxon>Rhabditida</taxon>
        <taxon>Rhabditina</taxon>
        <taxon>Diplogasteromorpha</taxon>
        <taxon>Diplogasteroidea</taxon>
        <taxon>Neodiplogasteridae</taxon>
        <taxon>Pristionchus</taxon>
    </lineage>
</organism>
<sequence length="74" mass="7816">VSMYSMSRIQCVSTSTNVNRILVMRGSNASIYPVASSALDVPMDMRALVVVVSISANVSTSPSLRALNLPSLDA</sequence>
<keyword evidence="2" id="KW-1185">Reference proteome</keyword>
<dbReference type="Proteomes" id="UP001328107">
    <property type="component" value="Unassembled WGS sequence"/>
</dbReference>
<feature type="non-terminal residue" evidence="1">
    <location>
        <position position="1"/>
    </location>
</feature>
<name>A0AAN5D5W4_9BILA</name>
<accession>A0AAN5D5W4</accession>
<evidence type="ECO:0000313" key="1">
    <source>
        <dbReference type="EMBL" id="GMR57333.1"/>
    </source>
</evidence>
<reference evidence="2" key="1">
    <citation type="submission" date="2022-10" db="EMBL/GenBank/DDBJ databases">
        <title>Genome assembly of Pristionchus species.</title>
        <authorList>
            <person name="Yoshida K."/>
            <person name="Sommer R.J."/>
        </authorList>
    </citation>
    <scope>NUCLEOTIDE SEQUENCE [LARGE SCALE GENOMIC DNA]</scope>
    <source>
        <strain evidence="2">RS5460</strain>
    </source>
</reference>
<dbReference type="EMBL" id="BTRK01000006">
    <property type="protein sequence ID" value="GMR57333.1"/>
    <property type="molecule type" value="Genomic_DNA"/>
</dbReference>
<protein>
    <submittedName>
        <fullName evidence="1">Uncharacterized protein</fullName>
    </submittedName>
</protein>